<accession>A0A1C9EH64</accession>
<dbReference type="Proteomes" id="UP000204231">
    <property type="component" value="Segment"/>
</dbReference>
<evidence type="ECO:0000313" key="1">
    <source>
        <dbReference type="EMBL" id="AON96840.1"/>
    </source>
</evidence>
<name>A0A1C9EH64_9CAUD</name>
<proteinExistence type="predicted"/>
<protein>
    <submittedName>
        <fullName evidence="1">Uncharacterized protein</fullName>
    </submittedName>
</protein>
<sequence>MSDFVFAWDEREEEWHEEQLAKGLCPTLQSHQVCRAAEEIMDEDDPAPDWPKADKCFWCGKKCDGNCLRVNHESGPRQMTPEDPAYWMLSSGKTTSTTVSDPSCYVCQDPEFAQMGLPLCKPCPDCTAKEGRDAGHVPADDEECTVCGFNLRVYYECGKDMDAYRKLTQEEAGPCTREGAEWEPPTP</sequence>
<organism evidence="1 2">
    <name type="scientific">Mycobacterium phage Tonenili</name>
    <dbReference type="NCBI Taxonomy" id="1891703"/>
    <lineage>
        <taxon>Viruses</taxon>
        <taxon>Duplodnaviria</taxon>
        <taxon>Heunggongvirae</taxon>
        <taxon>Uroviricota</taxon>
        <taxon>Caudoviricetes</taxon>
        <taxon>Ceeclamvirinae</taxon>
        <taxon>Bixzunavirus</taxon>
        <taxon>Bixzunavirus tonenili</taxon>
    </lineage>
</organism>
<gene>
    <name evidence="1" type="ORF">SEA_TONENILI_89</name>
</gene>
<dbReference type="EMBL" id="KX752698">
    <property type="protein sequence ID" value="AON96840.1"/>
    <property type="molecule type" value="Genomic_DNA"/>
</dbReference>
<keyword evidence="2" id="KW-1185">Reference proteome</keyword>
<dbReference type="OrthoDB" id="30883at10239"/>
<dbReference type="RefSeq" id="YP_009287953.1">
    <property type="nucleotide sequence ID" value="NC_031080.1"/>
</dbReference>
<reference evidence="1 2" key="1">
    <citation type="submission" date="2016-08" db="EMBL/GenBank/DDBJ databases">
        <authorList>
            <person name="Acevedo E."/>
            <person name="Azhar M."/>
            <person name="Golebiewska U.P."/>
            <person name="Grzywna D."/>
            <person name="Guardiola R."/>
            <person name="Jackson O."/>
            <person name="John N."/>
            <person name="Kanavatsas C."/>
            <person name="Khan S."/>
            <person name="Leong J."/>
            <person name="Mansilla E."/>
            <person name="Muladjanov Y."/>
            <person name="Nouel J."/>
            <person name="Oh S."/>
            <person name="Oppedisano M."/>
            <person name="Sajid A."/>
            <person name="Samper M."/>
            <person name="Ugbeva O."/>
            <person name="Delesalle V.A."/>
            <person name="Garlena R.A."/>
            <person name="Russell D.A."/>
            <person name="Pope W.H."/>
            <person name="Jacobs-Sera D."/>
            <person name="Hendrix R.W."/>
            <person name="Hatfull G.F."/>
        </authorList>
    </citation>
    <scope>NUCLEOTIDE SEQUENCE [LARGE SCALE GENOMIC DNA]</scope>
</reference>
<dbReference type="KEGG" id="vg:29066487"/>
<dbReference type="GeneID" id="29066487"/>
<evidence type="ECO:0000313" key="2">
    <source>
        <dbReference type="Proteomes" id="UP000204231"/>
    </source>
</evidence>